<sequence>MVELLHTYIEDRNRIQPHHANNLGSTHGGNVLRWMDEAGAMSAMRFAGNPCVTAHINSVDFERPLDIGNIALVEAYVYKSGRTSVNVRVRAYGEDPLTGESEVTTESHFVFVAVDEDRRPVEVPELTVETEKGERLREEALAAEE</sequence>
<evidence type="ECO:0000313" key="4">
    <source>
        <dbReference type="EMBL" id="SNR34619.1"/>
    </source>
</evidence>
<keyword evidence="1 4" id="KW-0378">Hydrolase</keyword>
<dbReference type="InterPro" id="IPR029069">
    <property type="entry name" value="HotDog_dom_sf"/>
</dbReference>
<dbReference type="AlphaFoldDB" id="A0A238VMA0"/>
<dbReference type="GO" id="GO:0005829">
    <property type="term" value="C:cytosol"/>
    <property type="evidence" value="ECO:0007669"/>
    <property type="project" value="TreeGrafter"/>
</dbReference>
<proteinExistence type="predicted"/>
<dbReference type="PANTHER" id="PTHR11049">
    <property type="entry name" value="ACYL COENZYME A THIOESTER HYDROLASE"/>
    <property type="match status" value="1"/>
</dbReference>
<dbReference type="Pfam" id="PF03061">
    <property type="entry name" value="4HBT"/>
    <property type="match status" value="1"/>
</dbReference>
<dbReference type="InterPro" id="IPR006683">
    <property type="entry name" value="Thioestr_dom"/>
</dbReference>
<evidence type="ECO:0000259" key="3">
    <source>
        <dbReference type="PROSITE" id="PS51770"/>
    </source>
</evidence>
<evidence type="ECO:0000256" key="2">
    <source>
        <dbReference type="SAM" id="MobiDB-lite"/>
    </source>
</evidence>
<dbReference type="SUPFAM" id="SSF54637">
    <property type="entry name" value="Thioesterase/thiol ester dehydrase-isomerase"/>
    <property type="match status" value="1"/>
</dbReference>
<dbReference type="InterPro" id="IPR033120">
    <property type="entry name" value="HOTDOG_ACOT"/>
</dbReference>
<dbReference type="OrthoDB" id="15030at2157"/>
<feature type="compositionally biased region" description="Basic and acidic residues" evidence="2">
    <location>
        <begin position="129"/>
        <end position="145"/>
    </location>
</feature>
<dbReference type="EMBL" id="FZNQ01000003">
    <property type="protein sequence ID" value="SNR34619.1"/>
    <property type="molecule type" value="Genomic_DNA"/>
</dbReference>
<dbReference type="Gene3D" id="3.10.129.10">
    <property type="entry name" value="Hotdog Thioesterase"/>
    <property type="match status" value="1"/>
</dbReference>
<protein>
    <submittedName>
        <fullName evidence="4">Acyl-CoA hydrolase</fullName>
    </submittedName>
</protein>
<dbReference type="GO" id="GO:0009062">
    <property type="term" value="P:fatty acid catabolic process"/>
    <property type="evidence" value="ECO:0007669"/>
    <property type="project" value="TreeGrafter"/>
</dbReference>
<accession>A0A238VMA0</accession>
<gene>
    <name evidence="4" type="ORF">SAMN06264855_10324</name>
</gene>
<dbReference type="RefSeq" id="WP_089383831.1">
    <property type="nucleotide sequence ID" value="NZ_FZNQ01000003.1"/>
</dbReference>
<feature type="domain" description="HotDog ACOT-type" evidence="3">
    <location>
        <begin position="5"/>
        <end position="117"/>
    </location>
</feature>
<dbReference type="InterPro" id="IPR040170">
    <property type="entry name" value="Cytosol_ACT"/>
</dbReference>
<dbReference type="PANTHER" id="PTHR11049:SF24">
    <property type="entry name" value="CYTOSOLIC ACYL COENZYME A THIOESTER HYDROLASE"/>
    <property type="match status" value="1"/>
</dbReference>
<feature type="region of interest" description="Disordered" evidence="2">
    <location>
        <begin position="126"/>
        <end position="145"/>
    </location>
</feature>
<dbReference type="Proteomes" id="UP000198397">
    <property type="component" value="Unassembled WGS sequence"/>
</dbReference>
<organism evidence="4 5">
    <name type="scientific">Halorubrum vacuolatum</name>
    <name type="common">Natronobacterium vacuolatum</name>
    <dbReference type="NCBI Taxonomy" id="63740"/>
    <lineage>
        <taxon>Archaea</taxon>
        <taxon>Methanobacteriati</taxon>
        <taxon>Methanobacteriota</taxon>
        <taxon>Stenosarchaea group</taxon>
        <taxon>Halobacteria</taxon>
        <taxon>Halobacteriales</taxon>
        <taxon>Haloferacaceae</taxon>
        <taxon>Halorubrum</taxon>
    </lineage>
</organism>
<evidence type="ECO:0000313" key="5">
    <source>
        <dbReference type="Proteomes" id="UP000198397"/>
    </source>
</evidence>
<dbReference type="CDD" id="cd03442">
    <property type="entry name" value="BFIT_BACH"/>
    <property type="match status" value="1"/>
</dbReference>
<dbReference type="GO" id="GO:0052816">
    <property type="term" value="F:long-chain fatty acyl-CoA hydrolase activity"/>
    <property type="evidence" value="ECO:0007669"/>
    <property type="project" value="TreeGrafter"/>
</dbReference>
<evidence type="ECO:0000256" key="1">
    <source>
        <dbReference type="ARBA" id="ARBA00022801"/>
    </source>
</evidence>
<reference evidence="4 5" key="1">
    <citation type="submission" date="2017-06" db="EMBL/GenBank/DDBJ databases">
        <authorList>
            <person name="Kim H.J."/>
            <person name="Triplett B.A."/>
        </authorList>
    </citation>
    <scope>NUCLEOTIDE SEQUENCE [LARGE SCALE GENOMIC DNA]</scope>
    <source>
        <strain evidence="4 5">DSM 8800</strain>
    </source>
</reference>
<dbReference type="PROSITE" id="PS51770">
    <property type="entry name" value="HOTDOG_ACOT"/>
    <property type="match status" value="1"/>
</dbReference>
<name>A0A238VMA0_HALVU</name>
<dbReference type="GO" id="GO:0006637">
    <property type="term" value="P:acyl-CoA metabolic process"/>
    <property type="evidence" value="ECO:0007669"/>
    <property type="project" value="TreeGrafter"/>
</dbReference>
<keyword evidence="5" id="KW-1185">Reference proteome</keyword>